<dbReference type="EMBL" id="KT934791">
    <property type="protein sequence ID" value="ALV90140.1"/>
    <property type="molecule type" value="Genomic_DNA"/>
</dbReference>
<evidence type="ECO:0000256" key="10">
    <source>
        <dbReference type="ARBA" id="ARBA00025198"/>
    </source>
</evidence>
<evidence type="ECO:0000256" key="3">
    <source>
        <dbReference type="ARBA" id="ARBA00022547"/>
    </source>
</evidence>
<evidence type="ECO:0000256" key="7">
    <source>
        <dbReference type="ARBA" id="ARBA00023065"/>
    </source>
</evidence>
<evidence type="ECO:0000256" key="6">
    <source>
        <dbReference type="ARBA" id="ARBA00022989"/>
    </source>
</evidence>
<comment type="miscellaneous">
    <text evidence="11">In plastids the F-type ATPase is also known as CF(1)CF(0).</text>
</comment>
<keyword evidence="11" id="KW-0793">Thylakoid</keyword>
<keyword evidence="2 11" id="KW-0813">Transport</keyword>
<comment type="function">
    <text evidence="10 11">F(1)F(0) ATP synthase produces ATP from ADP in the presence of a proton or sodium gradient. F-type ATPases consist of two structural domains, F(1) containing the extramembraneous catalytic core and F(0) containing the membrane proton channel, linked together by a central stalk and a peripheral stalk. During catalysis, ATP synthesis in the catalytic domain of F(1) is coupled via a rotary mechanism of the central stalk subunits to proton translocation.</text>
</comment>
<accession>A0A0U3UTH4</accession>
<keyword evidence="6 11" id="KW-1133">Transmembrane helix</keyword>
<dbReference type="GeneID" id="26889561"/>
<organism evidence="14">
    <name type="scientific">Ephedra foeminea</name>
    <dbReference type="NCBI Taxonomy" id="157595"/>
    <lineage>
        <taxon>Eukaryota</taxon>
        <taxon>Viridiplantae</taxon>
        <taxon>Streptophyta</taxon>
        <taxon>Embryophyta</taxon>
        <taxon>Tracheophyta</taxon>
        <taxon>Spermatophyta</taxon>
        <taxon>Gnetopsida</taxon>
        <taxon>Gnetidae</taxon>
        <taxon>Ephedrales</taxon>
        <taxon>Ephedraceae</taxon>
        <taxon>Ephedra</taxon>
    </lineage>
</organism>
<keyword evidence="5 11" id="KW-0375">Hydrogen ion transport</keyword>
<proteinExistence type="inferred from homology"/>
<dbReference type="GO" id="GO:0046933">
    <property type="term" value="F:proton-transporting ATP synthase activity, rotational mechanism"/>
    <property type="evidence" value="ECO:0007669"/>
    <property type="project" value="UniProtKB-UniRule"/>
</dbReference>
<keyword evidence="7 11" id="KW-0406">Ion transport</keyword>
<comment type="subunit">
    <text evidence="11">F-type ATPases have 2 components, F(1) - the catalytic core - and F(0) - the membrane proton channel. F(1) has five subunits: alpha(3), beta(3), gamma(1), delta(1), epsilon(1). F(0) has four main subunits: a(1), b(1), b'(1) and c(10-14). The alpha and beta chains form an alternating ring which encloses part of the gamma chain. F(1) is attached to F(0) by a central stalk formed by the gamma and epsilon chains, while a peripheral stalk is formed by the delta, b and b' chains.</text>
</comment>
<evidence type="ECO:0000256" key="13">
    <source>
        <dbReference type="SAM" id="Coils"/>
    </source>
</evidence>
<keyword evidence="8 11" id="KW-0472">Membrane</keyword>
<name>A0A0U3UTH4_9SPER</name>
<keyword evidence="14" id="KW-0150">Chloroplast</keyword>
<keyword evidence="13" id="KW-0175">Coiled coil</keyword>
<protein>
    <recommendedName>
        <fullName evidence="11">ATP synthase subunit b, chloroplastic</fullName>
    </recommendedName>
    <alternativeName>
        <fullName evidence="11">ATP synthase F(0) sector subunit b</fullName>
    </alternativeName>
    <alternativeName>
        <fullName evidence="11">ATPase subunit I</fullName>
    </alternativeName>
</protein>
<dbReference type="PANTHER" id="PTHR34264">
    <property type="entry name" value="ATP SYNTHASE SUBUNIT B, CHLOROPLASTIC"/>
    <property type="match status" value="1"/>
</dbReference>
<dbReference type="HAMAP" id="MF_01398">
    <property type="entry name" value="ATP_synth_b_bprime"/>
    <property type="match status" value="1"/>
</dbReference>
<evidence type="ECO:0000256" key="5">
    <source>
        <dbReference type="ARBA" id="ARBA00022781"/>
    </source>
</evidence>
<evidence type="ECO:0000256" key="9">
    <source>
        <dbReference type="ARBA" id="ARBA00023310"/>
    </source>
</evidence>
<comment type="subcellular location">
    <subcellularLocation>
        <location evidence="1">Membrane</location>
        <topology evidence="1">Single-pass membrane protein</topology>
    </subcellularLocation>
    <subcellularLocation>
        <location evidence="11">Plastid</location>
        <location evidence="11">Chloroplast thylakoid membrane</location>
        <topology evidence="11">Single-pass membrane protein</topology>
    </subcellularLocation>
</comment>
<evidence type="ECO:0000256" key="4">
    <source>
        <dbReference type="ARBA" id="ARBA00022692"/>
    </source>
</evidence>
<comment type="function">
    <text evidence="11">Component of the F(0) channel, it forms part of the peripheral stalk, linking F(1) to F(0).</text>
</comment>
<evidence type="ECO:0000256" key="1">
    <source>
        <dbReference type="ARBA" id="ARBA00004167"/>
    </source>
</evidence>
<feature type="transmembrane region" description="Helical" evidence="11">
    <location>
        <begin position="31"/>
        <end position="49"/>
    </location>
</feature>
<dbReference type="PANTHER" id="PTHR34264:SF3">
    <property type="entry name" value="ATP SYNTHASE SUBUNIT B, CHLOROPLASTIC"/>
    <property type="match status" value="1"/>
</dbReference>
<dbReference type="GO" id="GO:0045259">
    <property type="term" value="C:proton-transporting ATP synthase complex"/>
    <property type="evidence" value="ECO:0007669"/>
    <property type="project" value="UniProtKB-KW"/>
</dbReference>
<dbReference type="GO" id="GO:0009535">
    <property type="term" value="C:chloroplast thylakoid membrane"/>
    <property type="evidence" value="ECO:0007669"/>
    <property type="project" value="UniProtKB-SubCell"/>
</dbReference>
<keyword evidence="4 11" id="KW-0812">Transmembrane</keyword>
<dbReference type="CDD" id="cd06503">
    <property type="entry name" value="ATP-synt_Fo_b"/>
    <property type="match status" value="1"/>
</dbReference>
<evidence type="ECO:0000256" key="8">
    <source>
        <dbReference type="ARBA" id="ARBA00023136"/>
    </source>
</evidence>
<geneLocation type="chloroplast" evidence="14"/>
<evidence type="ECO:0000256" key="11">
    <source>
        <dbReference type="HAMAP-Rule" id="MF_01398"/>
    </source>
</evidence>
<feature type="coiled-coil region" evidence="13">
    <location>
        <begin position="64"/>
        <end position="124"/>
    </location>
</feature>
<keyword evidence="14" id="KW-0934">Plastid</keyword>
<evidence type="ECO:0000256" key="12">
    <source>
        <dbReference type="RuleBase" id="RU003848"/>
    </source>
</evidence>
<reference evidence="14" key="1">
    <citation type="journal article" date="2015" name="Mitochondrial DNA">
        <title>The chloroplast genome of Ephedra foeminea (Ephedraceae, Gnetales), an entomophilous gymnosperm endemic to the Mediterranean area.</title>
        <authorList>
            <person name="Hou C."/>
            <person name="Wikstrom N."/>
            <person name="Rydin C."/>
        </authorList>
    </citation>
    <scope>NUCLEOTIDE SEQUENCE</scope>
</reference>
<evidence type="ECO:0000313" key="14">
    <source>
        <dbReference type="EMBL" id="ALV90140.1"/>
    </source>
</evidence>
<evidence type="ECO:0000256" key="2">
    <source>
        <dbReference type="ARBA" id="ARBA00022448"/>
    </source>
</evidence>
<dbReference type="InterPro" id="IPR002146">
    <property type="entry name" value="ATP_synth_b/b'su_bac/chlpt"/>
</dbReference>
<dbReference type="Pfam" id="PF00430">
    <property type="entry name" value="ATP-synt_B"/>
    <property type="match status" value="1"/>
</dbReference>
<gene>
    <name evidence="11 14" type="primary">atpF</name>
</gene>
<keyword evidence="9 11" id="KW-0066">ATP synthesis</keyword>
<sequence length="184" mass="21170">MKKVIDSFVYLSYWPLAEGFGLNTNILETNIINLSVVFGVLIFFGKGVLSNLLDNRKLKICQTIQNSEDLCNGAADQLEKARARLRDVEKRVNEIRKNGYLQIEEEKENLIKAASANLKQLEDSKNETVCFEQQIVIDQVRQQVSCQALRNALITLTNCLNNELHLYIIDYNIDQLKDMKRIFD</sequence>
<dbReference type="AlphaFoldDB" id="A0A0U3UTH4"/>
<dbReference type="RefSeq" id="YP_009231424.1">
    <property type="nucleotide sequence ID" value="NC_029347.1"/>
</dbReference>
<keyword evidence="3 11" id="KW-0138">CF(0)</keyword>
<comment type="similarity">
    <text evidence="11 12">Belongs to the ATPase B chain family.</text>
</comment>